<comment type="caution">
    <text evidence="3">The sequence shown here is derived from an EMBL/GenBank/DDBJ whole genome shotgun (WGS) entry which is preliminary data.</text>
</comment>
<dbReference type="Proteomes" id="UP000324611">
    <property type="component" value="Unassembled WGS sequence"/>
</dbReference>
<feature type="signal peptide" evidence="2">
    <location>
        <begin position="1"/>
        <end position="28"/>
    </location>
</feature>
<evidence type="ECO:0000313" key="4">
    <source>
        <dbReference type="Proteomes" id="UP000324611"/>
    </source>
</evidence>
<reference evidence="3 4" key="2">
    <citation type="submission" date="2019-09" db="EMBL/GenBank/DDBJ databases">
        <authorList>
            <person name="Jin C."/>
        </authorList>
    </citation>
    <scope>NUCLEOTIDE SEQUENCE [LARGE SCALE GENOMIC DNA]</scope>
    <source>
        <strain evidence="3 4">BN140078</strain>
    </source>
</reference>
<protein>
    <recommendedName>
        <fullName evidence="5">Low-complexity protein</fullName>
    </recommendedName>
</protein>
<feature type="chain" id="PRO_5023096770" description="Low-complexity protein" evidence="2">
    <location>
        <begin position="29"/>
        <end position="112"/>
    </location>
</feature>
<keyword evidence="2" id="KW-0732">Signal</keyword>
<keyword evidence="4" id="KW-1185">Reference proteome</keyword>
<evidence type="ECO:0000256" key="1">
    <source>
        <dbReference type="SAM" id="MobiDB-lite"/>
    </source>
</evidence>
<gene>
    <name evidence="3" type="ORF">F0L74_08405</name>
</gene>
<dbReference type="EMBL" id="VUOC01000002">
    <property type="protein sequence ID" value="KAA2242547.1"/>
    <property type="molecule type" value="Genomic_DNA"/>
</dbReference>
<evidence type="ECO:0000256" key="2">
    <source>
        <dbReference type="SAM" id="SignalP"/>
    </source>
</evidence>
<organism evidence="3 4">
    <name type="scientific">Chitinophaga agrisoli</name>
    <dbReference type="NCBI Taxonomy" id="2607653"/>
    <lineage>
        <taxon>Bacteria</taxon>
        <taxon>Pseudomonadati</taxon>
        <taxon>Bacteroidota</taxon>
        <taxon>Chitinophagia</taxon>
        <taxon>Chitinophagales</taxon>
        <taxon>Chitinophagaceae</taxon>
        <taxon>Chitinophaga</taxon>
    </lineage>
</organism>
<dbReference type="RefSeq" id="WP_149837419.1">
    <property type="nucleotide sequence ID" value="NZ_VUOC01000002.1"/>
</dbReference>
<name>A0A5B2VWB9_9BACT</name>
<feature type="region of interest" description="Disordered" evidence="1">
    <location>
        <begin position="61"/>
        <end position="112"/>
    </location>
</feature>
<sequence length="112" mass="11455">MNNKKKVLLTGSLVAGALLATANLNANAADLFSFNNLGSGEAVRARLMDGGSHARSLELACGEKKDSASMKKGKDGKCGEGKCGEGKCGDKKKSGDKKKKDSANAKPKAAGK</sequence>
<evidence type="ECO:0000313" key="3">
    <source>
        <dbReference type="EMBL" id="KAA2242547.1"/>
    </source>
</evidence>
<reference evidence="3 4" key="1">
    <citation type="submission" date="2019-09" db="EMBL/GenBank/DDBJ databases">
        <title>Chitinophaga ginsengihumi sp. nov., isolated from soil of ginseng rhizosphere.</title>
        <authorList>
            <person name="Lee J."/>
        </authorList>
    </citation>
    <scope>NUCLEOTIDE SEQUENCE [LARGE SCALE GENOMIC DNA]</scope>
    <source>
        <strain evidence="3 4">BN140078</strain>
    </source>
</reference>
<evidence type="ECO:0008006" key="5">
    <source>
        <dbReference type="Google" id="ProtNLM"/>
    </source>
</evidence>
<feature type="compositionally biased region" description="Basic and acidic residues" evidence="1">
    <location>
        <begin position="61"/>
        <end position="103"/>
    </location>
</feature>
<accession>A0A5B2VWB9</accession>
<dbReference type="AlphaFoldDB" id="A0A5B2VWB9"/>
<proteinExistence type="predicted"/>